<evidence type="ECO:0000313" key="6">
    <source>
        <dbReference type="Proteomes" id="UP000694388"/>
    </source>
</evidence>
<dbReference type="Gene3D" id="1.10.10.10">
    <property type="entry name" value="Winged helix-like DNA-binding domain superfamily/Winged helix DNA-binding domain"/>
    <property type="match status" value="1"/>
</dbReference>
<dbReference type="GeneTree" id="ENSGT00950000183089"/>
<dbReference type="GO" id="GO:0005634">
    <property type="term" value="C:nucleus"/>
    <property type="evidence" value="ECO:0007669"/>
    <property type="project" value="UniProtKB-SubCell"/>
</dbReference>
<evidence type="ECO:0000256" key="3">
    <source>
        <dbReference type="SAM" id="MobiDB-lite"/>
    </source>
</evidence>
<dbReference type="InterPro" id="IPR036388">
    <property type="entry name" value="WH-like_DNA-bd_sf"/>
</dbReference>
<dbReference type="GO" id="GO:0000786">
    <property type="term" value="C:nucleosome"/>
    <property type="evidence" value="ECO:0007669"/>
    <property type="project" value="InterPro"/>
</dbReference>
<feature type="region of interest" description="Disordered" evidence="3">
    <location>
        <begin position="1"/>
        <end position="35"/>
    </location>
</feature>
<evidence type="ECO:0000256" key="2">
    <source>
        <dbReference type="RuleBase" id="RU003894"/>
    </source>
</evidence>
<evidence type="ECO:0000313" key="5">
    <source>
        <dbReference type="Ensembl" id="ENSEBUP00000008838.1"/>
    </source>
</evidence>
<accession>A0A8C4WRA4</accession>
<comment type="similarity">
    <text evidence="2">Belongs to the histone H1/H5 family.</text>
</comment>
<feature type="compositionally biased region" description="Polar residues" evidence="3">
    <location>
        <begin position="1"/>
        <end position="15"/>
    </location>
</feature>
<proteinExistence type="inferred from homology"/>
<feature type="region of interest" description="Disordered" evidence="3">
    <location>
        <begin position="105"/>
        <end position="138"/>
    </location>
</feature>
<dbReference type="Pfam" id="PF00538">
    <property type="entry name" value="Linker_histone"/>
    <property type="match status" value="1"/>
</dbReference>
<dbReference type="InterPro" id="IPR005818">
    <property type="entry name" value="Histone_H1/H5_H15"/>
</dbReference>
<dbReference type="Proteomes" id="UP000694388">
    <property type="component" value="Unplaced"/>
</dbReference>
<dbReference type="OMA" id="RAPAKHC"/>
<dbReference type="SUPFAM" id="SSF46785">
    <property type="entry name" value="Winged helix' DNA-binding domain"/>
    <property type="match status" value="1"/>
</dbReference>
<dbReference type="PRINTS" id="PR00624">
    <property type="entry name" value="HISTONEH5"/>
</dbReference>
<feature type="domain" description="H15" evidence="4">
    <location>
        <begin position="32"/>
        <end position="105"/>
    </location>
</feature>
<name>A0A8C4WRA4_EPTBU</name>
<reference evidence="5" key="2">
    <citation type="submission" date="2025-09" db="UniProtKB">
        <authorList>
            <consortium name="Ensembl"/>
        </authorList>
    </citation>
    <scope>IDENTIFICATION</scope>
</reference>
<dbReference type="SMART" id="SM00526">
    <property type="entry name" value="H15"/>
    <property type="match status" value="1"/>
</dbReference>
<sequence>MPETVPLSTEASPSPSKRAKTKTVSSRTTKKPDGTLSDKILKVVGSSKDRKGLSLIALKKALGADGYDVHRKAVHINAAVRRLVSNGKLVQTKGTGAAGSFKLNKDESAQMKKSARVKSTSSRRLAKTPTKAKAAEKTTKKPLMLLPLRGRKGRKKTQKANKQFFYFIN</sequence>
<protein>
    <recommendedName>
        <fullName evidence="4">H15 domain-containing protein</fullName>
    </recommendedName>
</protein>
<dbReference type="CDD" id="cd00073">
    <property type="entry name" value="H15"/>
    <property type="match status" value="1"/>
</dbReference>
<keyword evidence="2" id="KW-0539">Nucleus</keyword>
<comment type="subcellular location">
    <subcellularLocation>
        <location evidence="2">Nucleus</location>
    </subcellularLocation>
</comment>
<organism evidence="5 6">
    <name type="scientific">Eptatretus burgeri</name>
    <name type="common">Inshore hagfish</name>
    <dbReference type="NCBI Taxonomy" id="7764"/>
    <lineage>
        <taxon>Eukaryota</taxon>
        <taxon>Metazoa</taxon>
        <taxon>Chordata</taxon>
        <taxon>Craniata</taxon>
        <taxon>Vertebrata</taxon>
        <taxon>Cyclostomata</taxon>
        <taxon>Myxini</taxon>
        <taxon>Myxiniformes</taxon>
        <taxon>Myxinidae</taxon>
        <taxon>Eptatretinae</taxon>
        <taxon>Eptatretus</taxon>
    </lineage>
</organism>
<dbReference type="AlphaFoldDB" id="A0A8C4WRA4"/>
<dbReference type="GO" id="GO:0003677">
    <property type="term" value="F:DNA binding"/>
    <property type="evidence" value="ECO:0007669"/>
    <property type="project" value="UniProtKB-KW"/>
</dbReference>
<evidence type="ECO:0000259" key="4">
    <source>
        <dbReference type="PROSITE" id="PS51504"/>
    </source>
</evidence>
<dbReference type="PROSITE" id="PS51504">
    <property type="entry name" value="H15"/>
    <property type="match status" value="1"/>
</dbReference>
<reference evidence="5" key="1">
    <citation type="submission" date="2025-08" db="UniProtKB">
        <authorList>
            <consortium name="Ensembl"/>
        </authorList>
    </citation>
    <scope>IDENTIFICATION</scope>
</reference>
<keyword evidence="2" id="KW-0158">Chromosome</keyword>
<evidence type="ECO:0000256" key="1">
    <source>
        <dbReference type="ARBA" id="ARBA00023125"/>
    </source>
</evidence>
<dbReference type="GO" id="GO:0006334">
    <property type="term" value="P:nucleosome assembly"/>
    <property type="evidence" value="ECO:0007669"/>
    <property type="project" value="InterPro"/>
</dbReference>
<keyword evidence="1 2" id="KW-0238">DNA-binding</keyword>
<dbReference type="InterPro" id="IPR005819">
    <property type="entry name" value="H1/H5"/>
</dbReference>
<dbReference type="InterPro" id="IPR036390">
    <property type="entry name" value="WH_DNA-bd_sf"/>
</dbReference>
<dbReference type="GO" id="GO:0030527">
    <property type="term" value="F:structural constituent of chromatin"/>
    <property type="evidence" value="ECO:0007669"/>
    <property type="project" value="InterPro"/>
</dbReference>
<keyword evidence="6" id="KW-1185">Reference proteome</keyword>
<dbReference type="Ensembl" id="ENSEBUT00000009349.1">
    <property type="protein sequence ID" value="ENSEBUP00000008838.1"/>
    <property type="gene ID" value="ENSEBUG00000005707.1"/>
</dbReference>